<sequence length="76" mass="8457">MVEHINSGMIKDAFKVAGSGKDYLEESDVVIYFVDIYGQKPSKSQLNVFRDSFDVKVAGRLIGITLPNNTRDDSTD</sequence>
<dbReference type="OrthoDB" id="26525at2759"/>
<reference evidence="1" key="1">
    <citation type="submission" date="2019-05" db="EMBL/GenBank/DDBJ databases">
        <title>Annotation for the trematode Paragonimus heterotremus.</title>
        <authorList>
            <person name="Choi Y.-J."/>
        </authorList>
    </citation>
    <scope>NUCLEOTIDE SEQUENCE</scope>
    <source>
        <strain evidence="1">LC</strain>
    </source>
</reference>
<comment type="caution">
    <text evidence="1">The sequence shown here is derived from an EMBL/GenBank/DDBJ whole genome shotgun (WGS) entry which is preliminary data.</text>
</comment>
<name>A0A8J4WF59_9TREM</name>
<gene>
    <name evidence="1" type="ORF">PHET_08450</name>
</gene>
<accession>A0A8J4WF59</accession>
<evidence type="ECO:0000313" key="1">
    <source>
        <dbReference type="EMBL" id="KAF5398063.1"/>
    </source>
</evidence>
<evidence type="ECO:0000313" key="2">
    <source>
        <dbReference type="Proteomes" id="UP000748531"/>
    </source>
</evidence>
<keyword evidence="2" id="KW-1185">Reference proteome</keyword>
<dbReference type="AlphaFoldDB" id="A0A8J4WF59"/>
<proteinExistence type="predicted"/>
<protein>
    <submittedName>
        <fullName evidence="1">Uncharacterized protein</fullName>
    </submittedName>
</protein>
<dbReference type="Proteomes" id="UP000748531">
    <property type="component" value="Unassembled WGS sequence"/>
</dbReference>
<dbReference type="EMBL" id="LUCH01005448">
    <property type="protein sequence ID" value="KAF5398063.1"/>
    <property type="molecule type" value="Genomic_DNA"/>
</dbReference>
<organism evidence="1 2">
    <name type="scientific">Paragonimus heterotremus</name>
    <dbReference type="NCBI Taxonomy" id="100268"/>
    <lineage>
        <taxon>Eukaryota</taxon>
        <taxon>Metazoa</taxon>
        <taxon>Spiralia</taxon>
        <taxon>Lophotrochozoa</taxon>
        <taxon>Platyhelminthes</taxon>
        <taxon>Trematoda</taxon>
        <taxon>Digenea</taxon>
        <taxon>Plagiorchiida</taxon>
        <taxon>Troglotremata</taxon>
        <taxon>Troglotrematidae</taxon>
        <taxon>Paragonimus</taxon>
    </lineage>
</organism>